<feature type="domain" description="SCP" evidence="6">
    <location>
        <begin position="203"/>
        <end position="316"/>
    </location>
</feature>
<dbReference type="Pfam" id="PF02674">
    <property type="entry name" value="Colicin_V"/>
    <property type="match status" value="1"/>
</dbReference>
<keyword evidence="8" id="KW-1185">Reference proteome</keyword>
<comment type="subcellular location">
    <subcellularLocation>
        <location evidence="1">Membrane</location>
        <topology evidence="1">Multi-pass membrane protein</topology>
    </subcellularLocation>
</comment>
<feature type="transmembrane region" description="Helical" evidence="5">
    <location>
        <begin position="6"/>
        <end position="24"/>
    </location>
</feature>
<feature type="transmembrane region" description="Helical" evidence="5">
    <location>
        <begin position="31"/>
        <end position="49"/>
    </location>
</feature>
<evidence type="ECO:0000259" key="6">
    <source>
        <dbReference type="Pfam" id="PF00188"/>
    </source>
</evidence>
<reference evidence="7" key="1">
    <citation type="submission" date="2022-05" db="EMBL/GenBank/DDBJ databases">
        <title>An RpoN-dependent PEP-CTERM gene is involved in floc formation of an Aquincola tertiaricarbonis strain.</title>
        <authorList>
            <person name="Qiu D."/>
            <person name="Xia M."/>
        </authorList>
    </citation>
    <scope>NUCLEOTIDE SEQUENCE</scope>
    <source>
        <strain evidence="7">RN12</strain>
    </source>
</reference>
<feature type="transmembrane region" description="Helical" evidence="5">
    <location>
        <begin position="103"/>
        <end position="128"/>
    </location>
</feature>
<dbReference type="Proteomes" id="UP001056201">
    <property type="component" value="Chromosome 1"/>
</dbReference>
<dbReference type="CDD" id="cd05379">
    <property type="entry name" value="CAP_bacterial"/>
    <property type="match status" value="1"/>
</dbReference>
<dbReference type="PANTHER" id="PTHR31157">
    <property type="entry name" value="SCP DOMAIN-CONTAINING PROTEIN"/>
    <property type="match status" value="1"/>
</dbReference>
<evidence type="ECO:0000256" key="1">
    <source>
        <dbReference type="ARBA" id="ARBA00004141"/>
    </source>
</evidence>
<keyword evidence="2 5" id="KW-0812">Transmembrane</keyword>
<keyword evidence="3 5" id="KW-1133">Transmembrane helix</keyword>
<keyword evidence="4 5" id="KW-0472">Membrane</keyword>
<dbReference type="Pfam" id="PF00188">
    <property type="entry name" value="CAP"/>
    <property type="match status" value="1"/>
</dbReference>
<evidence type="ECO:0000256" key="4">
    <source>
        <dbReference type="ARBA" id="ARBA00023136"/>
    </source>
</evidence>
<protein>
    <submittedName>
        <fullName evidence="7">CvpA family protein</fullName>
    </submittedName>
</protein>
<dbReference type="PANTHER" id="PTHR31157:SF1">
    <property type="entry name" value="SCP DOMAIN-CONTAINING PROTEIN"/>
    <property type="match status" value="1"/>
</dbReference>
<feature type="transmembrane region" description="Helical" evidence="5">
    <location>
        <begin position="61"/>
        <end position="82"/>
    </location>
</feature>
<name>A0ABY4SAT8_AQUTE</name>
<proteinExistence type="predicted"/>
<evidence type="ECO:0000256" key="2">
    <source>
        <dbReference type="ARBA" id="ARBA00022692"/>
    </source>
</evidence>
<dbReference type="InterPro" id="IPR003825">
    <property type="entry name" value="Colicin-V_CvpA"/>
</dbReference>
<organism evidence="7 8">
    <name type="scientific">Aquincola tertiaricarbonis</name>
    <dbReference type="NCBI Taxonomy" id="391953"/>
    <lineage>
        <taxon>Bacteria</taxon>
        <taxon>Pseudomonadati</taxon>
        <taxon>Pseudomonadota</taxon>
        <taxon>Betaproteobacteria</taxon>
        <taxon>Burkholderiales</taxon>
        <taxon>Sphaerotilaceae</taxon>
        <taxon>Aquincola</taxon>
    </lineage>
</organism>
<dbReference type="RefSeq" id="WP_250196372.1">
    <property type="nucleotide sequence ID" value="NZ_CP097635.1"/>
</dbReference>
<dbReference type="SUPFAM" id="SSF55797">
    <property type="entry name" value="PR-1-like"/>
    <property type="match status" value="1"/>
</dbReference>
<dbReference type="EMBL" id="CP097635">
    <property type="protein sequence ID" value="URI08151.1"/>
    <property type="molecule type" value="Genomic_DNA"/>
</dbReference>
<accession>A0ABY4SAT8</accession>
<dbReference type="Gene3D" id="3.40.33.10">
    <property type="entry name" value="CAP"/>
    <property type="match status" value="1"/>
</dbReference>
<evidence type="ECO:0000313" key="8">
    <source>
        <dbReference type="Proteomes" id="UP001056201"/>
    </source>
</evidence>
<evidence type="ECO:0000256" key="5">
    <source>
        <dbReference type="SAM" id="Phobius"/>
    </source>
</evidence>
<gene>
    <name evidence="7" type="ORF">MW290_06120</name>
</gene>
<sequence length="318" mass="34650">MSLVDGLLVIVMLFSLFAGWQRGFLLATVELVCLVAAVLLAFAAYPLVADRLLQWQPGFGVWGAPISFLGVYVLGRILLGAVARAGLRQLPERAHGHGVNRALGVLPGAVNGLINATIVAMLLLVMPFSDRLSSAMRDSRLADRLAAPAEWVEAKLGPIFDPAVQQTLHKITVRPGSRETVKLPFAVANARPRPDLEAQMLLLLNEERRREGLKPLVADEAAVEVARAHSRDMFARSYFSHVTPDGLDPFDRMRAGRLRYLAAGENLALARSLSMAHRGLMESPGHRANILRPAFGRVGIGILDGGRYGLMVTQNFRN</sequence>
<evidence type="ECO:0000313" key="7">
    <source>
        <dbReference type="EMBL" id="URI08151.1"/>
    </source>
</evidence>
<dbReference type="InterPro" id="IPR014044">
    <property type="entry name" value="CAP_dom"/>
</dbReference>
<dbReference type="InterPro" id="IPR035940">
    <property type="entry name" value="CAP_sf"/>
</dbReference>
<evidence type="ECO:0000256" key="3">
    <source>
        <dbReference type="ARBA" id="ARBA00022989"/>
    </source>
</evidence>